<dbReference type="InterPro" id="IPR017972">
    <property type="entry name" value="Cyt_P450_CS"/>
</dbReference>
<dbReference type="InterPro" id="IPR001128">
    <property type="entry name" value="Cyt_P450"/>
</dbReference>
<dbReference type="GO" id="GO:0004497">
    <property type="term" value="F:monooxygenase activity"/>
    <property type="evidence" value="ECO:0007669"/>
    <property type="project" value="UniProtKB-KW"/>
</dbReference>
<comment type="similarity">
    <text evidence="2 9">Belongs to the cytochrome P450 family.</text>
</comment>
<dbReference type="GO" id="GO:0016705">
    <property type="term" value="F:oxidoreductase activity, acting on paired donors, with incorporation or reduction of molecular oxygen"/>
    <property type="evidence" value="ECO:0007669"/>
    <property type="project" value="InterPro"/>
</dbReference>
<comment type="caution">
    <text evidence="10">The sequence shown here is derived from an EMBL/GenBank/DDBJ whole genome shotgun (WGS) entry which is preliminary data.</text>
</comment>
<keyword evidence="5 9" id="KW-0560">Oxidoreductase</keyword>
<dbReference type="InterPro" id="IPR050479">
    <property type="entry name" value="CYP11_CYP27_families"/>
</dbReference>
<evidence type="ECO:0000256" key="1">
    <source>
        <dbReference type="ARBA" id="ARBA00001971"/>
    </source>
</evidence>
<dbReference type="AlphaFoldDB" id="A0AAN9GRS7"/>
<dbReference type="PROSITE" id="PS00086">
    <property type="entry name" value="CYTOCHROME_P450"/>
    <property type="match status" value="1"/>
</dbReference>
<evidence type="ECO:0000256" key="3">
    <source>
        <dbReference type="ARBA" id="ARBA00022617"/>
    </source>
</evidence>
<evidence type="ECO:0000256" key="5">
    <source>
        <dbReference type="ARBA" id="ARBA00023002"/>
    </source>
</evidence>
<accession>A0AAN9GRS7</accession>
<evidence type="ECO:0000256" key="8">
    <source>
        <dbReference type="PIRSR" id="PIRSR602401-1"/>
    </source>
</evidence>
<keyword evidence="3 8" id="KW-0349">Heme</keyword>
<dbReference type="Proteomes" id="UP001374579">
    <property type="component" value="Unassembled WGS sequence"/>
</dbReference>
<feature type="binding site" description="axial binding residue" evidence="8">
    <location>
        <position position="557"/>
    </location>
    <ligand>
        <name>heme</name>
        <dbReference type="ChEBI" id="CHEBI:30413"/>
    </ligand>
    <ligandPart>
        <name>Fe</name>
        <dbReference type="ChEBI" id="CHEBI:18248"/>
    </ligandPart>
</feature>
<dbReference type="InterPro" id="IPR036396">
    <property type="entry name" value="Cyt_P450_sf"/>
</dbReference>
<dbReference type="SUPFAM" id="SSF48264">
    <property type="entry name" value="Cytochrome P450"/>
    <property type="match status" value="1"/>
</dbReference>
<evidence type="ECO:0000256" key="4">
    <source>
        <dbReference type="ARBA" id="ARBA00022723"/>
    </source>
</evidence>
<dbReference type="Gene3D" id="1.10.630.10">
    <property type="entry name" value="Cytochrome P450"/>
    <property type="match status" value="1"/>
</dbReference>
<dbReference type="PRINTS" id="PR00463">
    <property type="entry name" value="EP450I"/>
</dbReference>
<dbReference type="Pfam" id="PF00067">
    <property type="entry name" value="p450"/>
    <property type="match status" value="1"/>
</dbReference>
<evidence type="ECO:0008006" key="12">
    <source>
        <dbReference type="Google" id="ProtNLM"/>
    </source>
</evidence>
<keyword evidence="11" id="KW-1185">Reference proteome</keyword>
<sequence>MAVRLARSRASPVGFYRGWVSHKTPCPFLTKRPSSNISRQSFSCFCRPSFTTRCLKYSSRPHFTPQSYSYNSQSNSQMRQAMSSTQYKSRQTTSLKSWLPTGTLFPIRLREMSSLSTEEESETYRKAMPYRKIPTTGVISSLPYIGARFLFKPFTKYPVEQFGHMINGLHEAHGPIYRLKISKVWQVNIDRVEDAEIAFRKEEDAPYRTPLLIEQIYNQRAKSPVNFVGITNGSHWRRVRSSLNVLMNRPRSVTHYLSAQEQVAVDFADRLYREQGSDPAVVTDLFFRFATESVGVVCFNKRLGFLDEDSRTDAQKAKLLWSYRTNTRCVSEAMFGRRILYRLYEDSFYREYKEAKETIVEHARQCIAEAREETTQREKEGTLDPDEANFLLSLVTEKSLTEQDVFDVVFSLMAAGSDTTSCTLQLLFYALATNPDKQEKVAEEVLTHMGRDGPLTAPVLDKLAYMTAAVREGMRLYFPVASSGERFSQHNTALCGYQVPKGTRLILNSLGNATCPRYFDNPESFSPERWLRNKEGRREKDIHPLAHLPFGVGRRNCIGRRFALQELYLAATKTLQKYRIGLKEGCPPLETIFTPVRVPKHHLPFTLTPRD</sequence>
<evidence type="ECO:0000256" key="9">
    <source>
        <dbReference type="RuleBase" id="RU000461"/>
    </source>
</evidence>
<protein>
    <recommendedName>
        <fullName evidence="12">Cytochrome P450</fullName>
    </recommendedName>
</protein>
<reference evidence="10 11" key="1">
    <citation type="submission" date="2024-02" db="EMBL/GenBank/DDBJ databases">
        <title>Chromosome-scale genome assembly of the rough periwinkle Littorina saxatilis.</title>
        <authorList>
            <person name="De Jode A."/>
            <person name="Faria R."/>
            <person name="Formenti G."/>
            <person name="Sims Y."/>
            <person name="Smith T.P."/>
            <person name="Tracey A."/>
            <person name="Wood J.M.D."/>
            <person name="Zagrodzka Z.B."/>
            <person name="Johannesson K."/>
            <person name="Butlin R.K."/>
            <person name="Leder E.H."/>
        </authorList>
    </citation>
    <scope>NUCLEOTIDE SEQUENCE [LARGE SCALE GENOMIC DNA]</scope>
    <source>
        <strain evidence="10">Snail1</strain>
        <tissue evidence="10">Muscle</tissue>
    </source>
</reference>
<evidence type="ECO:0000256" key="7">
    <source>
        <dbReference type="ARBA" id="ARBA00023033"/>
    </source>
</evidence>
<dbReference type="PANTHER" id="PTHR24279">
    <property type="entry name" value="CYTOCHROME P450"/>
    <property type="match status" value="1"/>
</dbReference>
<evidence type="ECO:0000256" key="2">
    <source>
        <dbReference type="ARBA" id="ARBA00010617"/>
    </source>
</evidence>
<evidence type="ECO:0000256" key="6">
    <source>
        <dbReference type="ARBA" id="ARBA00023004"/>
    </source>
</evidence>
<dbReference type="InterPro" id="IPR002401">
    <property type="entry name" value="Cyt_P450_E_grp-I"/>
</dbReference>
<keyword evidence="7 9" id="KW-0503">Monooxygenase</keyword>
<dbReference type="PRINTS" id="PR00385">
    <property type="entry name" value="P450"/>
</dbReference>
<dbReference type="PANTHER" id="PTHR24279:SF120">
    <property type="entry name" value="CYTOCHROME P450"/>
    <property type="match status" value="1"/>
</dbReference>
<keyword evidence="6 8" id="KW-0408">Iron</keyword>
<name>A0AAN9GRS7_9CAEN</name>
<evidence type="ECO:0000313" key="11">
    <source>
        <dbReference type="Proteomes" id="UP001374579"/>
    </source>
</evidence>
<dbReference type="GO" id="GO:0020037">
    <property type="term" value="F:heme binding"/>
    <property type="evidence" value="ECO:0007669"/>
    <property type="project" value="InterPro"/>
</dbReference>
<dbReference type="GO" id="GO:0005506">
    <property type="term" value="F:iron ion binding"/>
    <property type="evidence" value="ECO:0007669"/>
    <property type="project" value="InterPro"/>
</dbReference>
<gene>
    <name evidence="10" type="ORF">V1264_002139</name>
</gene>
<comment type="cofactor">
    <cofactor evidence="1 8">
        <name>heme</name>
        <dbReference type="ChEBI" id="CHEBI:30413"/>
    </cofactor>
</comment>
<dbReference type="CDD" id="cd11054">
    <property type="entry name" value="CYP24A1-like"/>
    <property type="match status" value="1"/>
</dbReference>
<evidence type="ECO:0000313" key="10">
    <source>
        <dbReference type="EMBL" id="KAK7116465.1"/>
    </source>
</evidence>
<organism evidence="10 11">
    <name type="scientific">Littorina saxatilis</name>
    <dbReference type="NCBI Taxonomy" id="31220"/>
    <lineage>
        <taxon>Eukaryota</taxon>
        <taxon>Metazoa</taxon>
        <taxon>Spiralia</taxon>
        <taxon>Lophotrochozoa</taxon>
        <taxon>Mollusca</taxon>
        <taxon>Gastropoda</taxon>
        <taxon>Caenogastropoda</taxon>
        <taxon>Littorinimorpha</taxon>
        <taxon>Littorinoidea</taxon>
        <taxon>Littorinidae</taxon>
        <taxon>Littorina</taxon>
    </lineage>
</organism>
<proteinExistence type="inferred from homology"/>
<dbReference type="EMBL" id="JBAMIC010000001">
    <property type="protein sequence ID" value="KAK7116465.1"/>
    <property type="molecule type" value="Genomic_DNA"/>
</dbReference>
<keyword evidence="4 8" id="KW-0479">Metal-binding</keyword>